<dbReference type="SUPFAM" id="SSF101908">
    <property type="entry name" value="Putative isomerase YbhE"/>
    <property type="match status" value="1"/>
</dbReference>
<organism evidence="2">
    <name type="scientific">Mucochytrium quahogii</name>
    <dbReference type="NCBI Taxonomy" id="96639"/>
    <lineage>
        <taxon>Eukaryota</taxon>
        <taxon>Sar</taxon>
        <taxon>Stramenopiles</taxon>
        <taxon>Bigyra</taxon>
        <taxon>Labyrinthulomycetes</taxon>
        <taxon>Thraustochytrida</taxon>
        <taxon>Thraustochytriidae</taxon>
        <taxon>Mucochytrium</taxon>
    </lineage>
</organism>
<dbReference type="EMBL" id="HBHK01015018">
    <property type="protein sequence ID" value="CAD9687167.1"/>
    <property type="molecule type" value="Transcribed_RNA"/>
</dbReference>
<evidence type="ECO:0000313" key="2">
    <source>
        <dbReference type="EMBL" id="CAD9687167.1"/>
    </source>
</evidence>
<dbReference type="PANTHER" id="PTHR36220:SF1">
    <property type="entry name" value="GAMMA TUBULIN COMPLEX COMPONENT C-TERMINAL DOMAIN-CONTAINING PROTEIN"/>
    <property type="match status" value="1"/>
</dbReference>
<proteinExistence type="predicted"/>
<evidence type="ECO:0000256" key="1">
    <source>
        <dbReference type="SAM" id="SignalP"/>
    </source>
</evidence>
<sequence>MRYHCMAFVACAVHCMCTAASGELFQSVSYEDSFENSNLDGFDVYAERVVIGDSTYMKTDGVWASESEDLVGAANTTQVVSVYKNTVVIGRRQNGIGKVYIYQKSGDSFQRKSVLKNSKDSDFAKSVSVYGRYVAVGSTTKVYVYSFSNRKGWYLQKTLFPKKYISGVPAEYVFQVSVWGSTVAISGPGKCLVFIRRMMMWKFQAAIKGEDKPTYSDGYGFGSAISLSEDTLAVGYTESPLERELRTPCSTCGRVYIFIRVDKVWEQQSVLTNEDVPNSIFGDSLSLSGDSLVVGDSTSRKIHVFIRMGTTWSALDSIESPGESDFFGNRVQVNGDHILGSRLDSEDSSTTRVYKKSCKMRLLICVEHKFSRSNSKLSKQVAVMKKFLSNADIGEDGTRVGLLRFGNKNVFEEIIPANLSVAENYDKDLIVSETMNLMKNSKAKKSPGSGAYNEIFKTSALPMAAEGNPTIVLLGRNFPRSRSKATEACQVVKAMKKTYKATVLCLQTSSRDSISRFFECACDAVWVASSKSSMMMQPTNRLISQQMKRLACQMKQETYDDPCAVVQARSYSSWRKKRSACNRVSRDLLGRPNSAACSWESNYKRICSYSAGKCTVKASQSSLFGS</sequence>
<keyword evidence="1" id="KW-0732">Signal</keyword>
<accession>A0A7S2S1Z2</accession>
<dbReference type="AlphaFoldDB" id="A0A7S2S1Z2"/>
<feature type="chain" id="PRO_5030590530" description="VWFA domain-containing protein" evidence="1">
    <location>
        <begin position="23"/>
        <end position="626"/>
    </location>
</feature>
<feature type="signal peptide" evidence="1">
    <location>
        <begin position="1"/>
        <end position="22"/>
    </location>
</feature>
<dbReference type="PANTHER" id="PTHR36220">
    <property type="entry name" value="UNNAMED PRODUCT"/>
    <property type="match status" value="1"/>
</dbReference>
<evidence type="ECO:0008006" key="3">
    <source>
        <dbReference type="Google" id="ProtNLM"/>
    </source>
</evidence>
<gene>
    <name evidence="2" type="ORF">QSP1433_LOCUS9413</name>
</gene>
<reference evidence="2" key="1">
    <citation type="submission" date="2021-01" db="EMBL/GenBank/DDBJ databases">
        <authorList>
            <person name="Corre E."/>
            <person name="Pelletier E."/>
            <person name="Niang G."/>
            <person name="Scheremetjew M."/>
            <person name="Finn R."/>
            <person name="Kale V."/>
            <person name="Holt S."/>
            <person name="Cochrane G."/>
            <person name="Meng A."/>
            <person name="Brown T."/>
            <person name="Cohen L."/>
        </authorList>
    </citation>
    <scope>NUCLEOTIDE SEQUENCE</scope>
    <source>
        <strain evidence="2">NY070348D</strain>
    </source>
</reference>
<protein>
    <recommendedName>
        <fullName evidence="3">VWFA domain-containing protein</fullName>
    </recommendedName>
</protein>
<name>A0A7S2S1Z2_9STRA</name>